<comment type="caution">
    <text evidence="2">The sequence shown here is derived from an EMBL/GenBank/DDBJ whole genome shotgun (WGS) entry which is preliminary data.</text>
</comment>
<keyword evidence="1" id="KW-1133">Transmembrane helix</keyword>
<dbReference type="STRING" id="176090.SSIN_0996"/>
<dbReference type="eggNOG" id="ENOG5033HGX">
    <property type="taxonomic scope" value="Bacteria"/>
</dbReference>
<evidence type="ECO:0008006" key="4">
    <source>
        <dbReference type="Google" id="ProtNLM"/>
    </source>
</evidence>
<feature type="transmembrane region" description="Helical" evidence="1">
    <location>
        <begin position="21"/>
        <end position="43"/>
    </location>
</feature>
<dbReference type="Proteomes" id="UP000030019">
    <property type="component" value="Unassembled WGS sequence"/>
</dbReference>
<protein>
    <recommendedName>
        <fullName evidence="4">Lipoprotein</fullName>
    </recommendedName>
</protein>
<keyword evidence="1" id="KW-0812">Transmembrane</keyword>
<name>A0A0A0DEW1_9STRE</name>
<organism evidence="2 3">
    <name type="scientific">Streptococcus sinensis</name>
    <dbReference type="NCBI Taxonomy" id="176090"/>
    <lineage>
        <taxon>Bacteria</taxon>
        <taxon>Bacillati</taxon>
        <taxon>Bacillota</taxon>
        <taxon>Bacilli</taxon>
        <taxon>Lactobacillales</taxon>
        <taxon>Streptococcaceae</taxon>
        <taxon>Streptococcus</taxon>
    </lineage>
</organism>
<dbReference type="RefSeq" id="WP_037616363.1">
    <property type="nucleotide sequence ID" value="NZ_JPEN01000062.1"/>
</dbReference>
<accession>A0A0A0DEW1</accession>
<reference evidence="2 3" key="1">
    <citation type="submission" date="2014-06" db="EMBL/GenBank/DDBJ databases">
        <authorList>
            <person name="Teng J.L."/>
            <person name="Huang Y."/>
            <person name="Tse H."/>
            <person name="Lau S.K."/>
            <person name="Woo P.C."/>
        </authorList>
    </citation>
    <scope>NUCLEOTIDE SEQUENCE [LARGE SCALE GENOMIC DNA]</scope>
    <source>
        <strain evidence="2 3">HKU4</strain>
    </source>
</reference>
<feature type="transmembrane region" description="Helical" evidence="1">
    <location>
        <begin position="182"/>
        <end position="200"/>
    </location>
</feature>
<evidence type="ECO:0000313" key="3">
    <source>
        <dbReference type="Proteomes" id="UP000030019"/>
    </source>
</evidence>
<feature type="transmembrane region" description="Helical" evidence="1">
    <location>
        <begin position="259"/>
        <end position="283"/>
    </location>
</feature>
<evidence type="ECO:0000313" key="2">
    <source>
        <dbReference type="EMBL" id="KGM37256.1"/>
    </source>
</evidence>
<feature type="transmembrane region" description="Helical" evidence="1">
    <location>
        <begin position="290"/>
        <end position="315"/>
    </location>
</feature>
<dbReference type="AlphaFoldDB" id="A0A0A0DEW1"/>
<feature type="transmembrane region" description="Helical" evidence="1">
    <location>
        <begin position="327"/>
        <end position="345"/>
    </location>
</feature>
<feature type="transmembrane region" description="Helical" evidence="1">
    <location>
        <begin position="159"/>
        <end position="176"/>
    </location>
</feature>
<gene>
    <name evidence="2" type="ORF">SSIN_0996</name>
</gene>
<feature type="transmembrane region" description="Helical" evidence="1">
    <location>
        <begin position="83"/>
        <end position="103"/>
    </location>
</feature>
<feature type="transmembrane region" description="Helical" evidence="1">
    <location>
        <begin position="139"/>
        <end position="154"/>
    </location>
</feature>
<dbReference type="EMBL" id="JPEN01000062">
    <property type="protein sequence ID" value="KGM37256.1"/>
    <property type="molecule type" value="Genomic_DNA"/>
</dbReference>
<feature type="transmembrane region" description="Helical" evidence="1">
    <location>
        <begin position="207"/>
        <end position="227"/>
    </location>
</feature>
<feature type="transmembrane region" description="Helical" evidence="1">
    <location>
        <begin position="110"/>
        <end position="127"/>
    </location>
</feature>
<keyword evidence="1" id="KW-0472">Membrane</keyword>
<feature type="transmembrane region" description="Helical" evidence="1">
    <location>
        <begin position="357"/>
        <end position="376"/>
    </location>
</feature>
<proteinExistence type="predicted"/>
<evidence type="ECO:0000256" key="1">
    <source>
        <dbReference type="SAM" id="Phobius"/>
    </source>
</evidence>
<dbReference type="InterPro" id="IPR025686">
    <property type="entry name" value="Glucos_trans_II"/>
</dbReference>
<sequence length="494" mass="56592">MIFQKRFSDFKNYLLLNKSSALLIFIIYSVVNINVGLAEYPYIDDIGRQLQGYSGFSEHYSRYLSEYSARLIQGGKHLTDLGLTTHILSACFLSLASLVLLFVLYPKNKITFVTACASTIIGINPWFLEPLSFRFDNPFMTLSILVSIIPFIFWDNKKIFGIMSVVGIFLMCNSYQASSGVYIMVTMTLIFLELLQGSYFKEEIPKIVISILSYVVGLVLYRIQLFIKPPIFADQANIPKGLAILKIIIFNTKGYLKNIFLQSSTIWILLSITAVLLLMISVIRFSRTKFVLNFVYMLIWLSLGSVFSYGTYLILSNPYYLMRPRYEYGYGIFLAIILIVSLECIEKSKIIRGIKSLISGLLVFYFLSFSFVYVSSLKQQNDMFKSQSILLASSLNKYVTPEKAVINVNRFLSDSPVFSNTASVYPILKSLIMPNTNVSWDMTMRFNSITNLNVDFKLIDIANLDFSSEKYTLLEETKLYNIYLKNNELFVIMK</sequence>
<dbReference type="PATRIC" id="fig|176090.4.peg.966"/>
<dbReference type="Pfam" id="PF14264">
    <property type="entry name" value="Glucos_trans_II"/>
    <property type="match status" value="1"/>
</dbReference>
<keyword evidence="3" id="KW-1185">Reference proteome</keyword>